<dbReference type="PANTHER" id="PTHR43030">
    <property type="entry name" value="PHOSPHOENOLPYRUVATE SYNTHASE"/>
    <property type="match status" value="1"/>
</dbReference>
<comment type="pathway">
    <text evidence="3">Carbohydrate biosynthesis; gluconeogenesis.</text>
</comment>
<dbReference type="GO" id="GO:0046872">
    <property type="term" value="F:metal ion binding"/>
    <property type="evidence" value="ECO:0007669"/>
    <property type="project" value="UniProtKB-KW"/>
</dbReference>
<reference evidence="17 18" key="1">
    <citation type="submission" date="2017-06" db="EMBL/GenBank/DDBJ databases">
        <authorList>
            <person name="Kim H.J."/>
            <person name="Triplett B.A."/>
        </authorList>
    </citation>
    <scope>NUCLEOTIDE SEQUENCE [LARGE SCALE GENOMIC DNA]</scope>
    <source>
        <strain evidence="17 18">DSM 13116</strain>
    </source>
</reference>
<keyword evidence="12" id="KW-0460">Magnesium</keyword>
<evidence type="ECO:0000256" key="1">
    <source>
        <dbReference type="ARBA" id="ARBA00001946"/>
    </source>
</evidence>
<comment type="cofactor">
    <cofactor evidence="1">
        <name>Mg(2+)</name>
        <dbReference type="ChEBI" id="CHEBI:18420"/>
    </cofactor>
</comment>
<dbReference type="EMBL" id="FZOC01000002">
    <property type="protein sequence ID" value="SNR80003.1"/>
    <property type="molecule type" value="Genomic_DNA"/>
</dbReference>
<gene>
    <name evidence="17" type="ORF">SAMN04488503_1357</name>
</gene>
<dbReference type="SUPFAM" id="SSF52009">
    <property type="entry name" value="Phosphohistidine domain"/>
    <property type="match status" value="1"/>
</dbReference>
<keyword evidence="7" id="KW-0808">Transferase</keyword>
<dbReference type="AlphaFoldDB" id="A0A238ZB42"/>
<evidence type="ECO:0000256" key="4">
    <source>
        <dbReference type="ARBA" id="ARBA00007837"/>
    </source>
</evidence>
<accession>A0A238ZB42</accession>
<dbReference type="Gene3D" id="3.30.1490.20">
    <property type="entry name" value="ATP-grasp fold, A domain"/>
    <property type="match status" value="1"/>
</dbReference>
<protein>
    <recommendedName>
        <fullName evidence="6">Phosphoenolpyruvate synthase</fullName>
        <ecNumber evidence="5">2.7.9.2</ecNumber>
    </recommendedName>
    <alternativeName>
        <fullName evidence="13">Pyruvate, water dikinase</fullName>
    </alternativeName>
</protein>
<comment type="similarity">
    <text evidence="4">Belongs to the PEP-utilizing enzyme family.</text>
</comment>
<keyword evidence="11" id="KW-0067">ATP-binding</keyword>
<dbReference type="Pfam" id="PF00391">
    <property type="entry name" value="PEP-utilizers"/>
    <property type="match status" value="1"/>
</dbReference>
<name>A0A238ZB42_9BACT</name>
<evidence type="ECO:0000259" key="15">
    <source>
        <dbReference type="Pfam" id="PF00391"/>
    </source>
</evidence>
<evidence type="ECO:0000313" key="18">
    <source>
        <dbReference type="Proteomes" id="UP000198324"/>
    </source>
</evidence>
<keyword evidence="9" id="KW-0547">Nucleotide-binding</keyword>
<evidence type="ECO:0000256" key="2">
    <source>
        <dbReference type="ARBA" id="ARBA00002988"/>
    </source>
</evidence>
<organism evidence="17 18">
    <name type="scientific">Humidesulfovibrio mexicanus</name>
    <dbReference type="NCBI Taxonomy" id="147047"/>
    <lineage>
        <taxon>Bacteria</taxon>
        <taxon>Pseudomonadati</taxon>
        <taxon>Thermodesulfobacteriota</taxon>
        <taxon>Desulfovibrionia</taxon>
        <taxon>Desulfovibrionales</taxon>
        <taxon>Desulfovibrionaceae</taxon>
        <taxon>Humidesulfovibrio</taxon>
    </lineage>
</organism>
<evidence type="ECO:0000256" key="11">
    <source>
        <dbReference type="ARBA" id="ARBA00022840"/>
    </source>
</evidence>
<evidence type="ECO:0000256" key="3">
    <source>
        <dbReference type="ARBA" id="ARBA00004742"/>
    </source>
</evidence>
<keyword evidence="10 17" id="KW-0418">Kinase</keyword>
<evidence type="ECO:0000256" key="14">
    <source>
        <dbReference type="ARBA" id="ARBA00047700"/>
    </source>
</evidence>
<dbReference type="GO" id="GO:0005524">
    <property type="term" value="F:ATP binding"/>
    <property type="evidence" value="ECO:0007669"/>
    <property type="project" value="UniProtKB-KW"/>
</dbReference>
<evidence type="ECO:0000313" key="17">
    <source>
        <dbReference type="EMBL" id="SNR80003.1"/>
    </source>
</evidence>
<evidence type="ECO:0000256" key="10">
    <source>
        <dbReference type="ARBA" id="ARBA00022777"/>
    </source>
</evidence>
<evidence type="ECO:0000256" key="7">
    <source>
        <dbReference type="ARBA" id="ARBA00022679"/>
    </source>
</evidence>
<feature type="domain" description="Pyruvate phosphate dikinase AMP/ATP-binding" evidence="16">
    <location>
        <begin position="140"/>
        <end position="454"/>
    </location>
</feature>
<evidence type="ECO:0000256" key="8">
    <source>
        <dbReference type="ARBA" id="ARBA00022723"/>
    </source>
</evidence>
<dbReference type="Gene3D" id="3.50.30.10">
    <property type="entry name" value="Phosphohistidine domain"/>
    <property type="match status" value="1"/>
</dbReference>
<dbReference type="SUPFAM" id="SSF56059">
    <property type="entry name" value="Glutathione synthetase ATP-binding domain-like"/>
    <property type="match status" value="1"/>
</dbReference>
<dbReference type="Proteomes" id="UP000198324">
    <property type="component" value="Unassembled WGS sequence"/>
</dbReference>
<sequence>MADRPGFFRRILRTLCGDACAPPPGEEELRTLFAARSQAFMRLLSANNKALEIMSDLEEALGGSRIFGMSFIRANTTAVGVNVFKLVRSLTELEPGRYEPLFDRLASIQAEIDAILSRKAGRQAAPLVLDVSRIDRHAADLVGGKMANLADMRTSLGLPVPAGFVVTAAGYEAFMAAGDLQAEINARLQSLPEDAAPGDAEAVAARFRVSSEIRQSIMAAQVPPPLADAIRGAYACLREELGGATVRVSLRSSALGEDAAGTTFAGQFKSILNVPEEGLLDAYKEIVASKHTLHAITYRLNRGIRDEDVAMCVGCMELVDARAGGVMYSRNPLAPRDPAVVINSVWGLPTAVVDGTTPTDLFVVERVSGDGFALREREIKTKAERTVPDQGEGLRREVLPAELAAEPSLTDAQALELARFADGLERAYGGPQDIEWAVDPAGRVQLLQCRPLALAAPDATGIPTGRAVPGATELLAGGAAACAGAGAGPVFVARKEIDALRFPDGAVLVVPMALPRWAALLPRAAALVAEQGGITGHLANVAREFGVPALFDVPGAADALSEGVEVTVDALGRRIYAGRVDALLSKQAPRATVMAGSPVFECLREVSRLVLPLNLTDPESPEFRPENCSTYHDITRYAHEMSVRDMFDFGARSGLASQASKQLACEVPMQWWVVNLDDGFTGPVPERFVHLADISSAPMLAIWAGICAVPWAGPPPASARGMMNVFLEATMNPELAEGGPGGFSDRNVFMISSRYACLSSRFGFHFTTIESMLTDGDFDSYAGFKFSGGAADAGRRVLRAELIADVLERHGFHAKVRGDNLFAKAESRDHGFILDRLRILGYLLVHTRQLDMAMADRGAADAMRDKLLSDITAILAVPFPLPQACQGWAKAGGKA</sequence>
<dbReference type="UniPathway" id="UPA00138"/>
<feature type="domain" description="PEP-utilising enzyme mobile" evidence="15">
    <location>
        <begin position="502"/>
        <end position="570"/>
    </location>
</feature>
<dbReference type="InterPro" id="IPR013815">
    <property type="entry name" value="ATP_grasp_subdomain_1"/>
</dbReference>
<evidence type="ECO:0000256" key="5">
    <source>
        <dbReference type="ARBA" id="ARBA00011996"/>
    </source>
</evidence>
<evidence type="ECO:0000259" key="16">
    <source>
        <dbReference type="Pfam" id="PF01326"/>
    </source>
</evidence>
<dbReference type="Pfam" id="PF01326">
    <property type="entry name" value="PPDK_N"/>
    <property type="match status" value="1"/>
</dbReference>
<dbReference type="InterPro" id="IPR006319">
    <property type="entry name" value="PEP_synth"/>
</dbReference>
<dbReference type="InterPro" id="IPR002192">
    <property type="entry name" value="PPDK_AMP/ATP-bd"/>
</dbReference>
<comment type="function">
    <text evidence="2">Catalyzes the phosphorylation of pyruvate to phosphoenolpyruvate.</text>
</comment>
<dbReference type="InterPro" id="IPR036637">
    <property type="entry name" value="Phosphohistidine_dom_sf"/>
</dbReference>
<dbReference type="Gene3D" id="3.30.470.20">
    <property type="entry name" value="ATP-grasp fold, B domain"/>
    <property type="match status" value="1"/>
</dbReference>
<dbReference type="GO" id="GO:0006094">
    <property type="term" value="P:gluconeogenesis"/>
    <property type="evidence" value="ECO:0007669"/>
    <property type="project" value="UniProtKB-UniPathway"/>
</dbReference>
<evidence type="ECO:0000256" key="13">
    <source>
        <dbReference type="ARBA" id="ARBA00033470"/>
    </source>
</evidence>
<keyword evidence="8" id="KW-0479">Metal-binding</keyword>
<proteinExistence type="inferred from homology"/>
<comment type="catalytic activity">
    <reaction evidence="14">
        <text>pyruvate + ATP + H2O = phosphoenolpyruvate + AMP + phosphate + 2 H(+)</text>
        <dbReference type="Rhea" id="RHEA:11364"/>
        <dbReference type="ChEBI" id="CHEBI:15361"/>
        <dbReference type="ChEBI" id="CHEBI:15377"/>
        <dbReference type="ChEBI" id="CHEBI:15378"/>
        <dbReference type="ChEBI" id="CHEBI:30616"/>
        <dbReference type="ChEBI" id="CHEBI:43474"/>
        <dbReference type="ChEBI" id="CHEBI:58702"/>
        <dbReference type="ChEBI" id="CHEBI:456215"/>
        <dbReference type="EC" id="2.7.9.2"/>
    </reaction>
</comment>
<dbReference type="EC" id="2.7.9.2" evidence="5"/>
<dbReference type="OrthoDB" id="9760711at2"/>
<evidence type="ECO:0000256" key="6">
    <source>
        <dbReference type="ARBA" id="ARBA00021623"/>
    </source>
</evidence>
<dbReference type="PANTHER" id="PTHR43030:SF1">
    <property type="entry name" value="PHOSPHOENOLPYRUVATE SYNTHASE"/>
    <property type="match status" value="1"/>
</dbReference>
<keyword evidence="17" id="KW-0670">Pyruvate</keyword>
<evidence type="ECO:0000256" key="9">
    <source>
        <dbReference type="ARBA" id="ARBA00022741"/>
    </source>
</evidence>
<evidence type="ECO:0000256" key="12">
    <source>
        <dbReference type="ARBA" id="ARBA00022842"/>
    </source>
</evidence>
<dbReference type="GO" id="GO:0008986">
    <property type="term" value="F:pyruvate, water dikinase activity"/>
    <property type="evidence" value="ECO:0007669"/>
    <property type="project" value="UniProtKB-EC"/>
</dbReference>
<dbReference type="InterPro" id="IPR008279">
    <property type="entry name" value="PEP-util_enz_mobile_dom"/>
</dbReference>
<keyword evidence="18" id="KW-1185">Reference proteome</keyword>